<dbReference type="GO" id="GO:0008289">
    <property type="term" value="F:lipid binding"/>
    <property type="evidence" value="ECO:0007669"/>
    <property type="project" value="UniProtKB-KW"/>
</dbReference>
<dbReference type="SUPFAM" id="SSF82549">
    <property type="entry name" value="DAK1/DegV-like"/>
    <property type="match status" value="1"/>
</dbReference>
<name>A0A553US53_9DEIO</name>
<dbReference type="OrthoDB" id="9780660at2"/>
<evidence type="ECO:0000256" key="1">
    <source>
        <dbReference type="ARBA" id="ARBA00023121"/>
    </source>
</evidence>
<sequence>MIAIVTDSTSDLSPELIKRHHITSVPLYVLFGGEMHRDGIDIQLGQLFKGVKEGQKIPSTSQPSPAEFAAVYTEALGAADEVLSLHISGLLSGTAGSARLAAQDFGGKVTVLDTNTTSMALGMMAIRAAEMAGAGKSMAEIVAELEKVKAKGYVVFTVETLDFLRRNGRIGGAQALLGGLLNIKPILAVKGGRVESSGRERGQKKATANLVGQARDYIAKFGPSRFAFMMTPGGDANVAELRSGLAGADYEDVGTFDFGAVVGTHLGPGSYGIVMEPLNP</sequence>
<dbReference type="EMBL" id="VKDB01000015">
    <property type="protein sequence ID" value="TSA83048.1"/>
    <property type="molecule type" value="Genomic_DNA"/>
</dbReference>
<dbReference type="PANTHER" id="PTHR33434:SF2">
    <property type="entry name" value="FATTY ACID-BINDING PROTEIN TM_1468"/>
    <property type="match status" value="1"/>
</dbReference>
<keyword evidence="3" id="KW-1185">Reference proteome</keyword>
<proteinExistence type="predicted"/>
<organism evidence="2 3">
    <name type="scientific">Deinococcus detaillensis</name>
    <dbReference type="NCBI Taxonomy" id="2592048"/>
    <lineage>
        <taxon>Bacteria</taxon>
        <taxon>Thermotogati</taxon>
        <taxon>Deinococcota</taxon>
        <taxon>Deinococci</taxon>
        <taxon>Deinococcales</taxon>
        <taxon>Deinococcaceae</taxon>
        <taxon>Deinococcus</taxon>
    </lineage>
</organism>
<dbReference type="InterPro" id="IPR050270">
    <property type="entry name" value="DegV_domain_contain"/>
</dbReference>
<gene>
    <name evidence="2" type="ORF">FNU79_13100</name>
</gene>
<dbReference type="InterPro" id="IPR043168">
    <property type="entry name" value="DegV_C"/>
</dbReference>
<keyword evidence="1" id="KW-0446">Lipid-binding</keyword>
<dbReference type="Pfam" id="PF02645">
    <property type="entry name" value="DegV"/>
    <property type="match status" value="1"/>
</dbReference>
<reference evidence="2 3" key="1">
    <citation type="submission" date="2019-07" db="EMBL/GenBank/DDBJ databases">
        <title>Deinococcus detaillus sp. nov., isolated from humus soil in Antarctica.</title>
        <authorList>
            <person name="Zhang K."/>
        </authorList>
    </citation>
    <scope>NUCLEOTIDE SEQUENCE [LARGE SCALE GENOMIC DNA]</scope>
    <source>
        <strain evidence="2 3">H1</strain>
    </source>
</reference>
<evidence type="ECO:0000313" key="2">
    <source>
        <dbReference type="EMBL" id="TSA83048.1"/>
    </source>
</evidence>
<comment type="caution">
    <text evidence="2">The sequence shown here is derived from an EMBL/GenBank/DDBJ whole genome shotgun (WGS) entry which is preliminary data.</text>
</comment>
<dbReference type="InterPro" id="IPR003797">
    <property type="entry name" value="DegV"/>
</dbReference>
<dbReference type="PROSITE" id="PS51482">
    <property type="entry name" value="DEGV"/>
    <property type="match status" value="1"/>
</dbReference>
<dbReference type="RefSeq" id="WP_143721264.1">
    <property type="nucleotide sequence ID" value="NZ_VKDB01000015.1"/>
</dbReference>
<accession>A0A553US53</accession>
<evidence type="ECO:0000313" key="3">
    <source>
        <dbReference type="Proteomes" id="UP000316092"/>
    </source>
</evidence>
<dbReference type="Proteomes" id="UP000316092">
    <property type="component" value="Unassembled WGS sequence"/>
</dbReference>
<protein>
    <submittedName>
        <fullName evidence="2">DegV family protein</fullName>
    </submittedName>
</protein>
<dbReference type="NCBIfam" id="TIGR00762">
    <property type="entry name" value="DegV"/>
    <property type="match status" value="1"/>
</dbReference>
<dbReference type="Gene3D" id="3.40.50.10170">
    <property type="match status" value="1"/>
</dbReference>
<dbReference type="Gene3D" id="3.30.1180.10">
    <property type="match status" value="1"/>
</dbReference>
<dbReference type="AlphaFoldDB" id="A0A553US53"/>
<dbReference type="PANTHER" id="PTHR33434">
    <property type="entry name" value="DEGV DOMAIN-CONTAINING PROTEIN DR_1986-RELATED"/>
    <property type="match status" value="1"/>
</dbReference>